<reference evidence="3 4" key="1">
    <citation type="submission" date="2019-02" db="EMBL/GenBank/DDBJ databases">
        <title>Deep-cultivation of Planctomycetes and their phenomic and genomic characterization uncovers novel biology.</title>
        <authorList>
            <person name="Wiegand S."/>
            <person name="Jogler M."/>
            <person name="Boedeker C."/>
            <person name="Pinto D."/>
            <person name="Vollmers J."/>
            <person name="Rivas-Marin E."/>
            <person name="Kohn T."/>
            <person name="Peeters S.H."/>
            <person name="Heuer A."/>
            <person name="Rast P."/>
            <person name="Oberbeckmann S."/>
            <person name="Bunk B."/>
            <person name="Jeske O."/>
            <person name="Meyerdierks A."/>
            <person name="Storesund J.E."/>
            <person name="Kallscheuer N."/>
            <person name="Luecker S."/>
            <person name="Lage O.M."/>
            <person name="Pohl T."/>
            <person name="Merkel B.J."/>
            <person name="Hornburger P."/>
            <person name="Mueller R.-W."/>
            <person name="Bruemmer F."/>
            <person name="Labrenz M."/>
            <person name="Spormann A.M."/>
            <person name="Op den Camp H."/>
            <person name="Overmann J."/>
            <person name="Amann R."/>
            <person name="Jetten M.S.M."/>
            <person name="Mascher T."/>
            <person name="Medema M.H."/>
            <person name="Devos D.P."/>
            <person name="Kaster A.-K."/>
            <person name="Ovreas L."/>
            <person name="Rohde M."/>
            <person name="Galperin M.Y."/>
            <person name="Jogler C."/>
        </authorList>
    </citation>
    <scope>NUCLEOTIDE SEQUENCE [LARGE SCALE GENOMIC DNA]</scope>
    <source>
        <strain evidence="3 4">Pan181</strain>
    </source>
</reference>
<dbReference type="RefSeq" id="WP_145250993.1">
    <property type="nucleotide sequence ID" value="NZ_CP036278.1"/>
</dbReference>
<evidence type="ECO:0000256" key="1">
    <source>
        <dbReference type="ARBA" id="ARBA00023002"/>
    </source>
</evidence>
<dbReference type="GO" id="GO:0044281">
    <property type="term" value="P:small molecule metabolic process"/>
    <property type="evidence" value="ECO:0007669"/>
    <property type="project" value="UniProtKB-ARBA"/>
</dbReference>
<proteinExistence type="predicted"/>
<dbReference type="Pfam" id="PF02775">
    <property type="entry name" value="TPP_enzyme_C"/>
    <property type="match status" value="1"/>
</dbReference>
<dbReference type="EC" id="1.2.-.-" evidence="3"/>
<protein>
    <submittedName>
        <fullName evidence="3">2-oxoglutarate oxidoreductase subunit KorB</fullName>
        <ecNumber evidence="3">1.2.-.-</ecNumber>
    </submittedName>
</protein>
<dbReference type="GO" id="GO:0045333">
    <property type="term" value="P:cellular respiration"/>
    <property type="evidence" value="ECO:0007669"/>
    <property type="project" value="UniProtKB-ARBA"/>
</dbReference>
<dbReference type="Proteomes" id="UP000315750">
    <property type="component" value="Chromosome"/>
</dbReference>
<accession>A0A518AVE4</accession>
<dbReference type="AlphaFoldDB" id="A0A518AVE4"/>
<dbReference type="InterPro" id="IPR051457">
    <property type="entry name" value="2-oxoacid:Fd_oxidoreductase"/>
</dbReference>
<dbReference type="PANTHER" id="PTHR48084:SF4">
    <property type="entry name" value="2-OXOGLUTARATE OXIDOREDUCTASE SUBUNIT KORB"/>
    <property type="match status" value="1"/>
</dbReference>
<dbReference type="PANTHER" id="PTHR48084">
    <property type="entry name" value="2-OXOGLUTARATE OXIDOREDUCTASE SUBUNIT KORB-RELATED"/>
    <property type="match status" value="1"/>
</dbReference>
<dbReference type="InterPro" id="IPR029061">
    <property type="entry name" value="THDP-binding"/>
</dbReference>
<gene>
    <name evidence="3" type="primary">korB</name>
    <name evidence="3" type="ORF">Pan181_49180</name>
</gene>
<dbReference type="KEGG" id="amuc:Pan181_49180"/>
<dbReference type="EMBL" id="CP036278">
    <property type="protein sequence ID" value="QDU58678.1"/>
    <property type="molecule type" value="Genomic_DNA"/>
</dbReference>
<dbReference type="GO" id="GO:0030976">
    <property type="term" value="F:thiamine pyrophosphate binding"/>
    <property type="evidence" value="ECO:0007669"/>
    <property type="project" value="InterPro"/>
</dbReference>
<evidence type="ECO:0000259" key="2">
    <source>
        <dbReference type="Pfam" id="PF02775"/>
    </source>
</evidence>
<sequence length="340" mass="37514">MSTDALPVLKPTDFASDQDVRWCPGCGDYAILAQMKKVLPSLGVPREKIVFISGIGCSSRFPYYMNTYGMHSIHGRAPAVASGLKTVRPDLQVWVITGDGDGLSIGGNHLMHAIRRNMDLNIILFNNRIYGLTKGQYSPTSLLGAKTKSSPMGAIDNPLNPLSIVVGAEGTFVARTIDTNLKHMGKVMERAAAHSGTSFIEVYQNCHVFNDGAWNYAKERDEKEDNVLELEHGKPMIFGKNRDKGIRLNGLEPEVVELGKGISEDDLLFHDERATEPSLAYLLTRMRHQDGFPEPIGVFRAVESPQYDDLINRQIEQAIGTQGPGDLEKLFHSGDTWTVS</sequence>
<evidence type="ECO:0000313" key="3">
    <source>
        <dbReference type="EMBL" id="QDU58678.1"/>
    </source>
</evidence>
<keyword evidence="1 3" id="KW-0560">Oxidoreductase</keyword>
<dbReference type="InterPro" id="IPR011766">
    <property type="entry name" value="TPP_enzyme_TPP-bd"/>
</dbReference>
<dbReference type="OrthoDB" id="9775140at2"/>
<dbReference type="SUPFAM" id="SSF52518">
    <property type="entry name" value="Thiamin diphosphate-binding fold (THDP-binding)"/>
    <property type="match status" value="1"/>
</dbReference>
<dbReference type="Gene3D" id="3.40.50.970">
    <property type="match status" value="1"/>
</dbReference>
<keyword evidence="4" id="KW-1185">Reference proteome</keyword>
<feature type="domain" description="Thiamine pyrophosphate enzyme TPP-binding" evidence="2">
    <location>
        <begin position="55"/>
        <end position="202"/>
    </location>
</feature>
<evidence type="ECO:0000313" key="4">
    <source>
        <dbReference type="Proteomes" id="UP000315750"/>
    </source>
</evidence>
<name>A0A518AVE4_9BACT</name>
<dbReference type="GO" id="GO:0016625">
    <property type="term" value="F:oxidoreductase activity, acting on the aldehyde or oxo group of donors, iron-sulfur protein as acceptor"/>
    <property type="evidence" value="ECO:0007669"/>
    <property type="project" value="UniProtKB-ARBA"/>
</dbReference>
<organism evidence="3 4">
    <name type="scientific">Aeoliella mucimassa</name>
    <dbReference type="NCBI Taxonomy" id="2527972"/>
    <lineage>
        <taxon>Bacteria</taxon>
        <taxon>Pseudomonadati</taxon>
        <taxon>Planctomycetota</taxon>
        <taxon>Planctomycetia</taxon>
        <taxon>Pirellulales</taxon>
        <taxon>Lacipirellulaceae</taxon>
        <taxon>Aeoliella</taxon>
    </lineage>
</organism>
<dbReference type="CDD" id="cd03375">
    <property type="entry name" value="TPP_OGFOR"/>
    <property type="match status" value="1"/>
</dbReference>